<dbReference type="EMBL" id="LAZR01000084">
    <property type="protein sequence ID" value="KKN93614.1"/>
    <property type="molecule type" value="Genomic_DNA"/>
</dbReference>
<sequence length="210" mass="23977">MKYFFFLGMILLVAPFSATGFAEEAARGEGVQVYSVPGLVNETIVYVVIITELGNLSKARGWEVGLIIQTLEPDVRYNLKIVDSHKTIDEEDGELIDYDHGQAEGSKAYGPWYVWAGRDLEIYGNLIWEIKVMDFYRDFVWFEFIMSWGWGDNDPLGIIEELPTGLNLVPSRTVVFVFIALLVAVWKTYSRSINSRIKLSQKLDESEFID</sequence>
<reference evidence="1" key="1">
    <citation type="journal article" date="2015" name="Nature">
        <title>Complex archaea that bridge the gap between prokaryotes and eukaryotes.</title>
        <authorList>
            <person name="Spang A."/>
            <person name="Saw J.H."/>
            <person name="Jorgensen S.L."/>
            <person name="Zaremba-Niedzwiedzka K."/>
            <person name="Martijn J."/>
            <person name="Lind A.E."/>
            <person name="van Eijk R."/>
            <person name="Schleper C."/>
            <person name="Guy L."/>
            <person name="Ettema T.J."/>
        </authorList>
    </citation>
    <scope>NUCLEOTIDE SEQUENCE</scope>
</reference>
<comment type="caution">
    <text evidence="1">The sequence shown here is derived from an EMBL/GenBank/DDBJ whole genome shotgun (WGS) entry which is preliminary data.</text>
</comment>
<accession>A0A0F9UPP4</accession>
<evidence type="ECO:0000313" key="1">
    <source>
        <dbReference type="EMBL" id="KKN93614.1"/>
    </source>
</evidence>
<dbReference type="AlphaFoldDB" id="A0A0F9UPP4"/>
<organism evidence="1">
    <name type="scientific">marine sediment metagenome</name>
    <dbReference type="NCBI Taxonomy" id="412755"/>
    <lineage>
        <taxon>unclassified sequences</taxon>
        <taxon>metagenomes</taxon>
        <taxon>ecological metagenomes</taxon>
    </lineage>
</organism>
<gene>
    <name evidence="1" type="ORF">LCGC14_0194460</name>
</gene>
<name>A0A0F9UPP4_9ZZZZ</name>
<protein>
    <submittedName>
        <fullName evidence="1">Uncharacterized protein</fullName>
    </submittedName>
</protein>
<proteinExistence type="predicted"/>